<evidence type="ECO:0000313" key="2">
    <source>
        <dbReference type="Proteomes" id="UP000245207"/>
    </source>
</evidence>
<comment type="caution">
    <text evidence="1">The sequence shown here is derived from an EMBL/GenBank/DDBJ whole genome shotgun (WGS) entry which is preliminary data.</text>
</comment>
<reference evidence="1 2" key="1">
    <citation type="journal article" date="2018" name="Mol. Plant">
        <title>The genome of Artemisia annua provides insight into the evolution of Asteraceae family and artemisinin biosynthesis.</title>
        <authorList>
            <person name="Shen Q."/>
            <person name="Zhang L."/>
            <person name="Liao Z."/>
            <person name="Wang S."/>
            <person name="Yan T."/>
            <person name="Shi P."/>
            <person name="Liu M."/>
            <person name="Fu X."/>
            <person name="Pan Q."/>
            <person name="Wang Y."/>
            <person name="Lv Z."/>
            <person name="Lu X."/>
            <person name="Zhang F."/>
            <person name="Jiang W."/>
            <person name="Ma Y."/>
            <person name="Chen M."/>
            <person name="Hao X."/>
            <person name="Li L."/>
            <person name="Tang Y."/>
            <person name="Lv G."/>
            <person name="Zhou Y."/>
            <person name="Sun X."/>
            <person name="Brodelius P.E."/>
            <person name="Rose J.K.C."/>
            <person name="Tang K."/>
        </authorList>
    </citation>
    <scope>NUCLEOTIDE SEQUENCE [LARGE SCALE GENOMIC DNA]</scope>
    <source>
        <strain evidence="2">cv. Huhao1</strain>
        <tissue evidence="1">Leaf</tissue>
    </source>
</reference>
<dbReference type="STRING" id="35608.A0A2U1Q489"/>
<keyword evidence="2" id="KW-1185">Reference proteome</keyword>
<evidence type="ECO:0000313" key="1">
    <source>
        <dbReference type="EMBL" id="PWA92795.1"/>
    </source>
</evidence>
<protein>
    <submittedName>
        <fullName evidence="1">Protein kinase domain</fullName>
    </submittedName>
</protein>
<dbReference type="GO" id="GO:0016301">
    <property type="term" value="F:kinase activity"/>
    <property type="evidence" value="ECO:0007669"/>
    <property type="project" value="UniProtKB-KW"/>
</dbReference>
<keyword evidence="1" id="KW-0418">Kinase</keyword>
<dbReference type="AlphaFoldDB" id="A0A2U1Q489"/>
<accession>A0A2U1Q489</accession>
<name>A0A2U1Q489_ARTAN</name>
<sequence>MLTDSIPQSLCDLLPNSMNFSDNLFSGPIPVPFIEAGFQGNFFREPKIVYSRKPKTEGMIDQNVVGHGGLGTVYRINLHNGEIVAVANQHKR</sequence>
<dbReference type="EMBL" id="PKPP01000436">
    <property type="protein sequence ID" value="PWA92795.1"/>
    <property type="molecule type" value="Genomic_DNA"/>
</dbReference>
<dbReference type="Proteomes" id="UP000245207">
    <property type="component" value="Unassembled WGS sequence"/>
</dbReference>
<gene>
    <name evidence="1" type="ORF">CTI12_AA067070</name>
</gene>
<proteinExistence type="predicted"/>
<keyword evidence="1" id="KW-0808">Transferase</keyword>
<organism evidence="1 2">
    <name type="scientific">Artemisia annua</name>
    <name type="common">Sweet wormwood</name>
    <dbReference type="NCBI Taxonomy" id="35608"/>
    <lineage>
        <taxon>Eukaryota</taxon>
        <taxon>Viridiplantae</taxon>
        <taxon>Streptophyta</taxon>
        <taxon>Embryophyta</taxon>
        <taxon>Tracheophyta</taxon>
        <taxon>Spermatophyta</taxon>
        <taxon>Magnoliopsida</taxon>
        <taxon>eudicotyledons</taxon>
        <taxon>Gunneridae</taxon>
        <taxon>Pentapetalae</taxon>
        <taxon>asterids</taxon>
        <taxon>campanulids</taxon>
        <taxon>Asterales</taxon>
        <taxon>Asteraceae</taxon>
        <taxon>Asteroideae</taxon>
        <taxon>Anthemideae</taxon>
        <taxon>Artemisiinae</taxon>
        <taxon>Artemisia</taxon>
    </lineage>
</organism>